<gene>
    <name evidence="1" type="ORF">BO99DRAFT_443436</name>
</gene>
<keyword evidence="2" id="KW-1185">Reference proteome</keyword>
<dbReference type="Proteomes" id="UP000249829">
    <property type="component" value="Unassembled WGS sequence"/>
</dbReference>
<evidence type="ECO:0000313" key="1">
    <source>
        <dbReference type="EMBL" id="PYI18873.1"/>
    </source>
</evidence>
<dbReference type="EMBL" id="KZ825139">
    <property type="protein sequence ID" value="PYI18873.1"/>
    <property type="molecule type" value="Genomic_DNA"/>
</dbReference>
<name>A0A2V5HCE4_ASPV1</name>
<evidence type="ECO:0000313" key="2">
    <source>
        <dbReference type="Proteomes" id="UP000249829"/>
    </source>
</evidence>
<organism evidence="1 2">
    <name type="scientific">Aspergillus violaceofuscus (strain CBS 115571)</name>
    <dbReference type="NCBI Taxonomy" id="1450538"/>
    <lineage>
        <taxon>Eukaryota</taxon>
        <taxon>Fungi</taxon>
        <taxon>Dikarya</taxon>
        <taxon>Ascomycota</taxon>
        <taxon>Pezizomycotina</taxon>
        <taxon>Eurotiomycetes</taxon>
        <taxon>Eurotiomycetidae</taxon>
        <taxon>Eurotiales</taxon>
        <taxon>Aspergillaceae</taxon>
        <taxon>Aspergillus</taxon>
    </lineage>
</organism>
<reference evidence="1 2" key="1">
    <citation type="submission" date="2018-02" db="EMBL/GenBank/DDBJ databases">
        <title>The genomes of Aspergillus section Nigri reveals drivers in fungal speciation.</title>
        <authorList>
            <consortium name="DOE Joint Genome Institute"/>
            <person name="Vesth T.C."/>
            <person name="Nybo J."/>
            <person name="Theobald S."/>
            <person name="Brandl J."/>
            <person name="Frisvad J.C."/>
            <person name="Nielsen K.F."/>
            <person name="Lyhne E.K."/>
            <person name="Kogle M.E."/>
            <person name="Kuo A."/>
            <person name="Riley R."/>
            <person name="Clum A."/>
            <person name="Nolan M."/>
            <person name="Lipzen A."/>
            <person name="Salamov A."/>
            <person name="Henrissat B."/>
            <person name="Wiebenga A."/>
            <person name="De vries R.P."/>
            <person name="Grigoriev I.V."/>
            <person name="Mortensen U.H."/>
            <person name="Andersen M.R."/>
            <person name="Baker S.E."/>
        </authorList>
    </citation>
    <scope>NUCLEOTIDE SEQUENCE [LARGE SCALE GENOMIC DNA]</scope>
    <source>
        <strain evidence="1 2">CBS 115571</strain>
    </source>
</reference>
<proteinExistence type="predicted"/>
<sequence>MSPRGGSYILHLSALGADAASPCELGQIVTDPLSPGTTVVSSVSGADLQEKYPAVDVVTQTAWSRKIFQSRPQTSFSISVGTQPPRTPEFGGFMQRPFARGMHPAEPSFGGLRYSPSGRHQPWSSPFDHPRANRWGNDPFWDAPEPGNHFWDDPVPIPNAPRTGTDIELSSDRVEAHCLRHFPSPEEVKWRLEDSKSEQDRDRSSHWTSWLSSKTTYYMVIGVQRAHDMSYKITEWESGNASSERSAKEAGSVTIAYKLLQINVDSSGGVALTSLSDSATADEVRTYIIQALVTKHDVTVDLATKQAANWDIGRGSELRAATIDHQRVFGDNVGLCLHRAIREDEVTPGRIPSRR</sequence>
<dbReference type="AlphaFoldDB" id="A0A2V5HCE4"/>
<accession>A0A2V5HCE4</accession>
<protein>
    <submittedName>
        <fullName evidence="1">Uncharacterized protein</fullName>
    </submittedName>
</protein>